<organism evidence="3 4">
    <name type="scientific">Thermoflexibacter ruber</name>
    <dbReference type="NCBI Taxonomy" id="1003"/>
    <lineage>
        <taxon>Bacteria</taxon>
        <taxon>Pseudomonadati</taxon>
        <taxon>Bacteroidota</taxon>
        <taxon>Cytophagia</taxon>
        <taxon>Cytophagales</taxon>
        <taxon>Thermoflexibacteraceae</taxon>
        <taxon>Thermoflexibacter</taxon>
    </lineage>
</organism>
<dbReference type="RefSeq" id="WP_091540965.1">
    <property type="nucleotide sequence ID" value="NZ_FONY01000006.1"/>
</dbReference>
<dbReference type="AlphaFoldDB" id="A0A1I2D425"/>
<dbReference type="EMBL" id="FONY01000006">
    <property type="protein sequence ID" value="SFE75276.1"/>
    <property type="molecule type" value="Genomic_DNA"/>
</dbReference>
<protein>
    <submittedName>
        <fullName evidence="3">Uncharacterized protein</fullName>
    </submittedName>
</protein>
<feature type="chain" id="PRO_5011641147" evidence="2">
    <location>
        <begin position="23"/>
        <end position="136"/>
    </location>
</feature>
<keyword evidence="1" id="KW-1133">Transmembrane helix</keyword>
<reference evidence="3 4" key="1">
    <citation type="submission" date="2016-10" db="EMBL/GenBank/DDBJ databases">
        <authorList>
            <person name="de Groot N.N."/>
        </authorList>
    </citation>
    <scope>NUCLEOTIDE SEQUENCE [LARGE SCALE GENOMIC DNA]</scope>
    <source>
        <strain>GEY</strain>
        <strain evidence="4">DSM 9560</strain>
    </source>
</reference>
<proteinExistence type="predicted"/>
<evidence type="ECO:0000313" key="4">
    <source>
        <dbReference type="Proteomes" id="UP000199513"/>
    </source>
</evidence>
<evidence type="ECO:0000256" key="1">
    <source>
        <dbReference type="SAM" id="Phobius"/>
    </source>
</evidence>
<gene>
    <name evidence="3" type="ORF">SAMN04488541_100656</name>
</gene>
<keyword evidence="4" id="KW-1185">Reference proteome</keyword>
<evidence type="ECO:0000313" key="3">
    <source>
        <dbReference type="EMBL" id="SFE75276.1"/>
    </source>
</evidence>
<name>A0A1I2D425_9BACT</name>
<feature type="transmembrane region" description="Helical" evidence="1">
    <location>
        <begin position="91"/>
        <end position="122"/>
    </location>
</feature>
<evidence type="ECO:0000256" key="2">
    <source>
        <dbReference type="SAM" id="SignalP"/>
    </source>
</evidence>
<keyword evidence="1" id="KW-0472">Membrane</keyword>
<keyword evidence="1" id="KW-0812">Transmembrane</keyword>
<sequence length="136" mass="15060">MKTYLFFVLLLLIIGLNQQTFAAHDTSFPVITAVYERMDLPVENFLEVTNESTKHRVSWKERTLSKMIHKKVTKAKKSIQHHRKSKSLGGLLALVIVGLVLIPIGIVILLPLLIVGVVLLVLGITGTFLSGIGSIF</sequence>
<keyword evidence="2" id="KW-0732">Signal</keyword>
<dbReference type="Proteomes" id="UP000199513">
    <property type="component" value="Unassembled WGS sequence"/>
</dbReference>
<accession>A0A1I2D425</accession>
<feature type="signal peptide" evidence="2">
    <location>
        <begin position="1"/>
        <end position="22"/>
    </location>
</feature>